<dbReference type="AlphaFoldDB" id="A0A218NLU7"/>
<keyword evidence="1" id="KW-0812">Transmembrane</keyword>
<accession>A0A218NLU7</accession>
<dbReference type="GeneID" id="33313662"/>
<dbReference type="KEGG" id="marh:Mia14_0102"/>
<evidence type="ECO:0000313" key="3">
    <source>
        <dbReference type="Proteomes" id="UP000197679"/>
    </source>
</evidence>
<dbReference type="EMBL" id="CP019964">
    <property type="protein sequence ID" value="ASI13445.1"/>
    <property type="molecule type" value="Genomic_DNA"/>
</dbReference>
<reference evidence="2 3" key="1">
    <citation type="journal article" date="2017" name="Nat. Commun.">
        <title>'ARMAN' archaea depend on association with euryarchaeal host in culture and in situ.</title>
        <authorList>
            <person name="Golyshina O."/>
            <person name="Toshchakov S."/>
            <person name="Makarova K."/>
            <person name="Gavrilov S."/>
            <person name="Korzhenkov A."/>
            <person name="La Cono V."/>
            <person name="Arcadi E."/>
            <person name="Nechitaylo T."/>
            <person name="Ferrer M."/>
            <person name="Kublanov I."/>
            <person name="Wolf Y."/>
            <person name="Yakimov M."/>
            <person name="Golyshin P."/>
            <person name="Slesarev A."/>
            <person name="Kozyavkin S."/>
        </authorList>
    </citation>
    <scope>NUCLEOTIDE SEQUENCE [LARGE SCALE GENOMIC DNA]</scope>
    <source>
        <strain evidence="2 3">Mia14</strain>
    </source>
</reference>
<evidence type="ECO:0000313" key="2">
    <source>
        <dbReference type="EMBL" id="ASI13445.1"/>
    </source>
</evidence>
<keyword evidence="1" id="KW-1133">Transmembrane helix</keyword>
<keyword evidence="1" id="KW-0472">Membrane</keyword>
<dbReference type="OrthoDB" id="384311at2157"/>
<dbReference type="Proteomes" id="UP000197679">
    <property type="component" value="Chromosome"/>
</dbReference>
<evidence type="ECO:0000256" key="1">
    <source>
        <dbReference type="SAM" id="Phobius"/>
    </source>
</evidence>
<keyword evidence="3" id="KW-1185">Reference proteome</keyword>
<protein>
    <submittedName>
        <fullName evidence="2">Membrane protein</fullName>
    </submittedName>
</protein>
<proteinExistence type="predicted"/>
<feature type="transmembrane region" description="Helical" evidence="1">
    <location>
        <begin position="263"/>
        <end position="283"/>
    </location>
</feature>
<sequence>MKKLIVLMFALLVMSGLGYISAQSAQNSSLQPSYVRMIEPYSSILYANSSVYLGKVAPGQTFYVTISSTSLNKNNKSINLGWNHFVAYGLPKGWVVENSSYNINEPSVKIKAASNASYGIYNFTLEAVNSGDIAGIGEPKIHAEINVSKDVIKLYLPYTSIKINPLQASIVYVIINNTGVSDNPFIIGSTGVPGWNFTQSVISKHGSSNEFAYPVKVDAPGIYTMSLYVRSATSPEVYESENISVTARSTLFTDYNSIGSGSVLFPIIYAPVDAVMYLIGVLVKVM</sequence>
<name>A0A218NLU7_9ARCH</name>
<organism evidence="2 3">
    <name type="scientific">Candidatus Mancarchaeum acidiphilum</name>
    <dbReference type="NCBI Taxonomy" id="1920749"/>
    <lineage>
        <taxon>Archaea</taxon>
        <taxon>Candidatus Micrarchaeota</taxon>
        <taxon>Candidatus Mancarchaeum</taxon>
    </lineage>
</organism>
<gene>
    <name evidence="2" type="ORF">Mia14_0102</name>
</gene>
<dbReference type="RefSeq" id="WP_088819613.1">
    <property type="nucleotide sequence ID" value="NZ_CP019964.1"/>
</dbReference>